<dbReference type="Pfam" id="PF01399">
    <property type="entry name" value="PCI"/>
    <property type="match status" value="1"/>
</dbReference>
<evidence type="ECO:0000259" key="6">
    <source>
        <dbReference type="PROSITE" id="PS50250"/>
    </source>
</evidence>
<comment type="subunit">
    <text evidence="4">Component of the eukaryotic translation initiation factor 3 (eIF-3) complex, which is composed of 13 subunits: EIF3A, EIF3B, EIF3C, EIF3D, EIF3E, EIF3F, EIF3G, EIF3H, EIF3I, EIF3J, EIF3K, EIF3L and EIF3M.</text>
</comment>
<dbReference type="InterPro" id="IPR016650">
    <property type="entry name" value="eIF3e"/>
</dbReference>
<evidence type="ECO:0000256" key="2">
    <source>
        <dbReference type="ARBA" id="ARBA00022540"/>
    </source>
</evidence>
<name>A0A674DCM4_SALTR</name>
<organism evidence="7 8">
    <name type="scientific">Salmo trutta</name>
    <name type="common">Brown trout</name>
    <dbReference type="NCBI Taxonomy" id="8032"/>
    <lineage>
        <taxon>Eukaryota</taxon>
        <taxon>Metazoa</taxon>
        <taxon>Chordata</taxon>
        <taxon>Craniata</taxon>
        <taxon>Vertebrata</taxon>
        <taxon>Euteleostomi</taxon>
        <taxon>Actinopterygii</taxon>
        <taxon>Neopterygii</taxon>
        <taxon>Teleostei</taxon>
        <taxon>Protacanthopterygii</taxon>
        <taxon>Salmoniformes</taxon>
        <taxon>Salmonidae</taxon>
        <taxon>Salmoninae</taxon>
        <taxon>Salmo</taxon>
    </lineage>
</organism>
<protein>
    <recommendedName>
        <fullName evidence="4 5">Eukaryotic translation initiation factor 3 subunit E</fullName>
        <shortName evidence="4">eIF3e</shortName>
    </recommendedName>
    <alternativeName>
        <fullName evidence="4">Eukaryotic translation initiation factor 3 subunit 6</fullName>
    </alternativeName>
</protein>
<dbReference type="Pfam" id="PF21357">
    <property type="entry name" value="EIF3E_C"/>
    <property type="match status" value="1"/>
</dbReference>
<comment type="function">
    <text evidence="4">Component of the eukaryotic translation initiation factor 3 (eIF-3) complex, which is involved in protein synthesis of a specialized repertoire of mRNAs and, together with other initiation factors, stimulates binding of mRNA and methionyl-tRNAi to the 40S ribosome. The eIF-3 complex specifically targets and initiates translation of a subset of mRNAs involved in cell proliferation.</text>
</comment>
<dbReference type="CDD" id="cd21378">
    <property type="entry name" value="eIF3E"/>
    <property type="match status" value="1"/>
</dbReference>
<keyword evidence="1 4" id="KW-0963">Cytoplasm</keyword>
<reference evidence="7" key="2">
    <citation type="submission" date="2025-09" db="UniProtKB">
        <authorList>
            <consortium name="Ensembl"/>
        </authorList>
    </citation>
    <scope>IDENTIFICATION</scope>
</reference>
<dbReference type="PANTHER" id="PTHR10317">
    <property type="entry name" value="EUKARYOTIC TRANSLATION INITIATION FACTOR 3 SUBUNIT E"/>
    <property type="match status" value="1"/>
</dbReference>
<dbReference type="PIRSF" id="PIRSF016255">
    <property type="entry name" value="eIF3e_su6"/>
    <property type="match status" value="1"/>
</dbReference>
<proteinExistence type="inferred from homology"/>
<dbReference type="SMART" id="SM01186">
    <property type="entry name" value="eIF3_N"/>
    <property type="match status" value="1"/>
</dbReference>
<dbReference type="Pfam" id="PF09440">
    <property type="entry name" value="eIF3_N"/>
    <property type="match status" value="1"/>
</dbReference>
<dbReference type="GO" id="GO:0005634">
    <property type="term" value="C:nucleus"/>
    <property type="evidence" value="ECO:0007669"/>
    <property type="project" value="UniProtKB-SubCell"/>
</dbReference>
<evidence type="ECO:0000256" key="3">
    <source>
        <dbReference type="ARBA" id="ARBA00022917"/>
    </source>
</evidence>
<feature type="domain" description="PCI" evidence="6">
    <location>
        <begin position="187"/>
        <end position="364"/>
    </location>
</feature>
<comment type="subcellular location">
    <subcellularLocation>
        <location evidence="4">Cytoplasm</location>
    </subcellularLocation>
    <subcellularLocation>
        <location evidence="4">Nucleus</location>
    </subcellularLocation>
</comment>
<evidence type="ECO:0000256" key="4">
    <source>
        <dbReference type="HAMAP-Rule" id="MF_03004"/>
    </source>
</evidence>
<dbReference type="InterPro" id="IPR036390">
    <property type="entry name" value="WH_DNA-bd_sf"/>
</dbReference>
<dbReference type="Proteomes" id="UP000472277">
    <property type="component" value="Chromosome 37"/>
</dbReference>
<reference evidence="7" key="1">
    <citation type="submission" date="2025-08" db="UniProtKB">
        <authorList>
            <consortium name="Ensembl"/>
        </authorList>
    </citation>
    <scope>IDENTIFICATION</scope>
</reference>
<keyword evidence="3 4" id="KW-0648">Protein biosynthesis</keyword>
<dbReference type="PROSITE" id="PS50250">
    <property type="entry name" value="PCI"/>
    <property type="match status" value="1"/>
</dbReference>
<dbReference type="GO" id="GO:0033290">
    <property type="term" value="C:eukaryotic 48S preinitiation complex"/>
    <property type="evidence" value="ECO:0007669"/>
    <property type="project" value="UniProtKB-UniRule"/>
</dbReference>
<dbReference type="GO" id="GO:0001732">
    <property type="term" value="P:formation of cytoplasmic translation initiation complex"/>
    <property type="evidence" value="ECO:0007669"/>
    <property type="project" value="UniProtKB-UniRule"/>
</dbReference>
<keyword evidence="8" id="KW-1185">Reference proteome</keyword>
<evidence type="ECO:0000313" key="7">
    <source>
        <dbReference type="Ensembl" id="ENSSTUP00000093356.1"/>
    </source>
</evidence>
<dbReference type="SMART" id="SM00088">
    <property type="entry name" value="PINT"/>
    <property type="match status" value="1"/>
</dbReference>
<sequence>MAEYDLTTKIAHFLDRHLVFPLLEFLSVKEIYNEKELLHGKLDLLSETNMVDFAMDVHKNLFPEKEIPATLREKRITVVAQLKQLQGETEPIVKMFEDPETTKQMQSTRDGQALFNYLAEKHSVPATDRNALNSLWGKLASEILMQNWEAAMEDLTRLRETIDNNSVSSPLQSLQQRTWLIHWSLFVFFNHPKGRDNIIELFLYQPQYLNAIQTMCPHILRYLTTAVITNKDVRKRRQVLKDLVKVIQQESYTYKDPITEFVECLYVNFDFDSAQKKLRECESVLVNDFFLVACLEDFIENARLFIFETFCRIHQCISISMLADKLNMTPEEAERWIVNLIRNARLDAKIDSKLGHVVMGNNAVSPYQQVIEKTKSLSFRSQMLAMNIEKKMAHASRNETPNWAGQETGF</sequence>
<dbReference type="GeneTree" id="ENSGT00390000002661"/>
<comment type="similarity">
    <text evidence="4 5">Belongs to the eIF-3 subunit E family.</text>
</comment>
<dbReference type="Ensembl" id="ENSSTUT00000099724.1">
    <property type="protein sequence ID" value="ENSSTUP00000093356.1"/>
    <property type="gene ID" value="ENSSTUG00000041164.1"/>
</dbReference>
<dbReference type="InterPro" id="IPR000717">
    <property type="entry name" value="PCI_dom"/>
</dbReference>
<dbReference type="InterPro" id="IPR019010">
    <property type="entry name" value="eIF3e_N"/>
</dbReference>
<dbReference type="GO" id="GO:0016282">
    <property type="term" value="C:eukaryotic 43S preinitiation complex"/>
    <property type="evidence" value="ECO:0007669"/>
    <property type="project" value="UniProtKB-UniRule"/>
</dbReference>
<dbReference type="HAMAP" id="MF_03004">
    <property type="entry name" value="eIF3e"/>
    <property type="match status" value="1"/>
</dbReference>
<dbReference type="GO" id="GO:0071540">
    <property type="term" value="C:eukaryotic translation initiation factor 3 complex, eIF3e"/>
    <property type="evidence" value="ECO:0007669"/>
    <property type="project" value="UniProtKB-UniRule"/>
</dbReference>
<accession>A0A674DCM4</accession>
<evidence type="ECO:0000313" key="8">
    <source>
        <dbReference type="Proteomes" id="UP000472277"/>
    </source>
</evidence>
<gene>
    <name evidence="4 7" type="primary">EIF3E</name>
    <name evidence="4" type="synonym">EIF3S6</name>
    <name evidence="7" type="synonym">LOC115177336</name>
</gene>
<dbReference type="AlphaFoldDB" id="A0A674DCM4"/>
<dbReference type="SUPFAM" id="SSF46785">
    <property type="entry name" value="Winged helix' DNA-binding domain"/>
    <property type="match status" value="1"/>
</dbReference>
<keyword evidence="4" id="KW-0539">Nucleus</keyword>
<dbReference type="GO" id="GO:0003743">
    <property type="term" value="F:translation initiation factor activity"/>
    <property type="evidence" value="ECO:0007669"/>
    <property type="project" value="UniProtKB-UniRule"/>
</dbReference>
<keyword evidence="2 4" id="KW-0396">Initiation factor</keyword>
<evidence type="ECO:0000256" key="1">
    <source>
        <dbReference type="ARBA" id="ARBA00022490"/>
    </source>
</evidence>
<evidence type="ECO:0000256" key="5">
    <source>
        <dbReference type="PIRNR" id="PIRNR016255"/>
    </source>
</evidence>